<reference evidence="3" key="2">
    <citation type="submission" date="2015-01" db="EMBL/GenBank/DDBJ databases">
        <title>Evolutionary Origins and Diversification of the Mycorrhizal Mutualists.</title>
        <authorList>
            <consortium name="DOE Joint Genome Institute"/>
            <consortium name="Mycorrhizal Genomics Consortium"/>
            <person name="Kohler A."/>
            <person name="Kuo A."/>
            <person name="Nagy L.G."/>
            <person name="Floudas D."/>
            <person name="Copeland A."/>
            <person name="Barry K.W."/>
            <person name="Cichocki N."/>
            <person name="Veneault-Fourrey C."/>
            <person name="LaButti K."/>
            <person name="Lindquist E.A."/>
            <person name="Lipzen A."/>
            <person name="Lundell T."/>
            <person name="Morin E."/>
            <person name="Murat C."/>
            <person name="Riley R."/>
            <person name="Ohm R."/>
            <person name="Sun H."/>
            <person name="Tunlid A."/>
            <person name="Henrissat B."/>
            <person name="Grigoriev I.V."/>
            <person name="Hibbett D.S."/>
            <person name="Martin F."/>
        </authorList>
    </citation>
    <scope>NUCLEOTIDE SEQUENCE [LARGE SCALE GENOMIC DNA]</scope>
    <source>
        <strain evidence="3">441</strain>
    </source>
</reference>
<evidence type="ECO:0000313" key="3">
    <source>
        <dbReference type="Proteomes" id="UP000054018"/>
    </source>
</evidence>
<keyword evidence="3" id="KW-1185">Reference proteome</keyword>
<feature type="compositionally biased region" description="Basic and acidic residues" evidence="1">
    <location>
        <begin position="333"/>
        <end position="344"/>
    </location>
</feature>
<protein>
    <submittedName>
        <fullName evidence="2">Uncharacterized protein</fullName>
    </submittedName>
</protein>
<evidence type="ECO:0000256" key="1">
    <source>
        <dbReference type="SAM" id="MobiDB-lite"/>
    </source>
</evidence>
<sequence length="382" mass="43283">MTQIFTSLKISWIAHGMPTNGDIHELLQNWEHLGLMEWNGDVFTNLMDLKFVEVMHAYLLDSRKNLEYMKLLKVEQQQVSKYLLARHACLMVGSHPVGLEGVFILPKLLRDDHTLDEDACSALMAELHCQAFQEQQDPTSPRWDGEKYLYGIPVYDSEEKIADATGIDSLLKLLATVQHPHTHVQSTFHICVVRITWFSCIREFFNAILGAVIVFSIEMNDRLLIWEGQNLASIDDKVYLMGTFPYQAVELLLPSDTTVQGVHHDLESSFWLIWIICINMMGPFDHCITWIIQGEQLHASANTAKVPKHALQSTDNCSTWGQSRQSSATQREGPTKAEIEERKHQASIPSWAKPGGQGLDHDTVAQQKKEMGTGTLNLITFV</sequence>
<feature type="compositionally biased region" description="Polar residues" evidence="1">
    <location>
        <begin position="315"/>
        <end position="332"/>
    </location>
</feature>
<dbReference type="STRING" id="765257.A0A0C9ZES4"/>
<dbReference type="Proteomes" id="UP000054018">
    <property type="component" value="Unassembled WGS sequence"/>
</dbReference>
<dbReference type="HOGENOM" id="CLU_723838_0_0_1"/>
<name>A0A0C9ZES4_9AGAM</name>
<dbReference type="AlphaFoldDB" id="A0A0C9ZES4"/>
<organism evidence="2 3">
    <name type="scientific">Pisolithus microcarpus 441</name>
    <dbReference type="NCBI Taxonomy" id="765257"/>
    <lineage>
        <taxon>Eukaryota</taxon>
        <taxon>Fungi</taxon>
        <taxon>Dikarya</taxon>
        <taxon>Basidiomycota</taxon>
        <taxon>Agaricomycotina</taxon>
        <taxon>Agaricomycetes</taxon>
        <taxon>Agaricomycetidae</taxon>
        <taxon>Boletales</taxon>
        <taxon>Sclerodermatineae</taxon>
        <taxon>Pisolithaceae</taxon>
        <taxon>Pisolithus</taxon>
    </lineage>
</organism>
<dbReference type="EMBL" id="KN833805">
    <property type="protein sequence ID" value="KIK18453.1"/>
    <property type="molecule type" value="Genomic_DNA"/>
</dbReference>
<proteinExistence type="predicted"/>
<feature type="region of interest" description="Disordered" evidence="1">
    <location>
        <begin position="315"/>
        <end position="361"/>
    </location>
</feature>
<evidence type="ECO:0000313" key="2">
    <source>
        <dbReference type="EMBL" id="KIK18453.1"/>
    </source>
</evidence>
<gene>
    <name evidence="2" type="ORF">PISMIDRAFT_24656</name>
</gene>
<reference evidence="2 3" key="1">
    <citation type="submission" date="2014-04" db="EMBL/GenBank/DDBJ databases">
        <authorList>
            <consortium name="DOE Joint Genome Institute"/>
            <person name="Kuo A."/>
            <person name="Kohler A."/>
            <person name="Costa M.D."/>
            <person name="Nagy L.G."/>
            <person name="Floudas D."/>
            <person name="Copeland A."/>
            <person name="Barry K.W."/>
            <person name="Cichocki N."/>
            <person name="Veneault-Fourrey C."/>
            <person name="LaButti K."/>
            <person name="Lindquist E.A."/>
            <person name="Lipzen A."/>
            <person name="Lundell T."/>
            <person name="Morin E."/>
            <person name="Murat C."/>
            <person name="Sun H."/>
            <person name="Tunlid A."/>
            <person name="Henrissat B."/>
            <person name="Grigoriev I.V."/>
            <person name="Hibbett D.S."/>
            <person name="Martin F."/>
            <person name="Nordberg H.P."/>
            <person name="Cantor M.N."/>
            <person name="Hua S.X."/>
        </authorList>
    </citation>
    <scope>NUCLEOTIDE SEQUENCE [LARGE SCALE GENOMIC DNA]</scope>
    <source>
        <strain evidence="2 3">441</strain>
    </source>
</reference>
<accession>A0A0C9ZES4</accession>
<dbReference type="OrthoDB" id="2668560at2759"/>